<dbReference type="EMBL" id="SADE01000002">
    <property type="protein sequence ID" value="RVU36609.1"/>
    <property type="molecule type" value="Genomic_DNA"/>
</dbReference>
<comment type="caution">
    <text evidence="2">The sequence shown here is derived from an EMBL/GenBank/DDBJ whole genome shotgun (WGS) entry which is preliminary data.</text>
</comment>
<organism evidence="2 3">
    <name type="scientific">Hwanghaeella grinnelliae</name>
    <dbReference type="NCBI Taxonomy" id="2500179"/>
    <lineage>
        <taxon>Bacteria</taxon>
        <taxon>Pseudomonadati</taxon>
        <taxon>Pseudomonadota</taxon>
        <taxon>Alphaproteobacteria</taxon>
        <taxon>Rhodospirillales</taxon>
        <taxon>Rhodospirillaceae</taxon>
        <taxon>Hwanghaeella</taxon>
    </lineage>
</organism>
<dbReference type="InterPro" id="IPR018666">
    <property type="entry name" value="DUF2125"/>
</dbReference>
<evidence type="ECO:0000313" key="3">
    <source>
        <dbReference type="Proteomes" id="UP000287447"/>
    </source>
</evidence>
<dbReference type="AlphaFoldDB" id="A0A437QQ83"/>
<dbReference type="Proteomes" id="UP000287447">
    <property type="component" value="Unassembled WGS sequence"/>
</dbReference>
<evidence type="ECO:0000256" key="1">
    <source>
        <dbReference type="SAM" id="MobiDB-lite"/>
    </source>
</evidence>
<name>A0A437QQ83_9PROT</name>
<dbReference type="OrthoDB" id="8478166at2"/>
<sequence length="371" mass="39314">MMISARRISLMAVAVLAASAAAYSAYWWWGAGKMDETVSGWINDWRRAGYRIDYSEKTVGGFPWTVRIRLVQPALADPAGAWSWSGGNLDLSAEPWAPTTYKLSAEGNHEAVMPIAGRLVPMQATAGKAEGTAEFDLDGRLRQADITLENVDGTAPALNADLKIDRATMTLTQPARPAREHQDEEAAIDLLVQGLRLPAALSGPLGRDVTHTSLRARLLGPFPRTDMRGALEIWRDAGGTLDVPWLSMEWGPTKLRAEGTMALDDLLRPSAAFEAKVAGLSGTLDALVAANLIKPDAARLAGVGLMLFARTPPGGGEPELAVPLSALDGQVYLGPIKMGRVPPVLPPEKAAVAPPPAPVTAESLPAPGSTD</sequence>
<feature type="region of interest" description="Disordered" evidence="1">
    <location>
        <begin position="348"/>
        <end position="371"/>
    </location>
</feature>
<keyword evidence="3" id="KW-1185">Reference proteome</keyword>
<evidence type="ECO:0000313" key="2">
    <source>
        <dbReference type="EMBL" id="RVU36609.1"/>
    </source>
</evidence>
<reference evidence="3" key="1">
    <citation type="submission" date="2019-01" db="EMBL/GenBank/DDBJ databases">
        <title>Gri0909 isolated from a small marine red alga.</title>
        <authorList>
            <person name="Kim J."/>
            <person name="Jeong S.E."/>
            <person name="Jeon C.O."/>
        </authorList>
    </citation>
    <scope>NUCLEOTIDE SEQUENCE [LARGE SCALE GENOMIC DNA]</scope>
    <source>
        <strain evidence="3">Gri0909</strain>
    </source>
</reference>
<dbReference type="Pfam" id="PF09898">
    <property type="entry name" value="DUF2125"/>
    <property type="match status" value="1"/>
</dbReference>
<protein>
    <submittedName>
        <fullName evidence="2">DUF2125 domain-containing protein</fullName>
    </submittedName>
</protein>
<dbReference type="RefSeq" id="WP_127766085.1">
    <property type="nucleotide sequence ID" value="NZ_SADE01000002.1"/>
</dbReference>
<accession>A0A437QQ83</accession>
<proteinExistence type="predicted"/>
<gene>
    <name evidence="2" type="ORF">EOI86_15615</name>
</gene>